<feature type="domain" description="DUF6830" evidence="2">
    <location>
        <begin position="710"/>
        <end position="867"/>
    </location>
</feature>
<dbReference type="Pfam" id="PF18759">
    <property type="entry name" value="Plavaka"/>
    <property type="match status" value="1"/>
</dbReference>
<dbReference type="AlphaFoldDB" id="A0A9P5YKW1"/>
<sequence>MPQSLLCPRCAKKFKNQGAVLRHMNQPYSSCQARYQEFLESRAKGSASNALGKKQEKRRGYHPPPQQHSSDQEEPAIAARTSPTHETEFNQHFIAQEPAAMEGGYREGEWLSRQRVNEGYHTIEHEDAAATFGIGKTFMDVFDEDQFSPIRKDLPYYPFTSHSEWELAYFLLDCGMSMANLDRLLKLQLIKNMGLSFKTAKDLRSRAEILPGEPPWQSKAWRTTYSTKRSLTLYYRNPLDCIQSIIRNPLVKDHINFKPLQLFRSAESAMRVYTEWMTGNAAWQMQEQLPKGATLLGAVLSSDKTNISQMTGNRVAHPLLISLANLDMDFRMKASNHAFLLLALLPVPKFIHKNKRLQGLLEARLFHECIDFVTQPLKKAAEIGVMMSDPLGFLRFCHTPLAAYIVDTPESALISGVAGKTSSVTMASYKQFGDNFRHEPRTASTTLAQLAAAESTTDPWNLDAYFKAAMGFRLNGVHRPFWRDWPLSDPSTFLTSEPLHHWHKAFWDHDAKWCINAVGGSEIDFRFSVLHPHTGFRHFKEGISTLKQVTGREHRDIQRHIIPVVAGAVTPDFMRAIRALMDFRYYAQSPEIDENACAQIQYALSEFHEHKDAILKAGARQGEGNNPIENWYIPKLEFLQSVVPNILENGVAIQWANFCTDLMEGDNIDDDELSPQDCPSELNLSSTSSLRQNINLVSSGEKGPRIIPSYFSHANLLRQREATAPETVILPHRTFSTNSTAFHLTRDPSFKRLTVNEVAERFNLPDLRPALGDYLLKLSEVGLNRTHLGIAGRRISARDCPLPFTELEVWTKLRLQSKSFHYPHADLPPKTINASLPSKDWPLGHYDAVILNSDPLMEWPLSGLDGANEKPGHSVAEVRLVFRIVPTPGSSSITPNPVKEDTFLIYAQRFDMIPQTNFEETGSRTKTGPYPESSTGLYIFKRSLRANGDRIGGVLPAVQIRELIELVPRFGDQADRRFEKTNSLEYGSDFWLNKYFDKELFYALSPSLSEELLQALRSALLTA</sequence>
<dbReference type="Proteomes" id="UP000807469">
    <property type="component" value="Unassembled WGS sequence"/>
</dbReference>
<dbReference type="EMBL" id="MU155639">
    <property type="protein sequence ID" value="KAF9471693.1"/>
    <property type="molecule type" value="Genomic_DNA"/>
</dbReference>
<reference evidence="3" key="1">
    <citation type="submission" date="2020-11" db="EMBL/GenBank/DDBJ databases">
        <authorList>
            <consortium name="DOE Joint Genome Institute"/>
            <person name="Ahrendt S."/>
            <person name="Riley R."/>
            <person name="Andreopoulos W."/>
            <person name="Labutti K."/>
            <person name="Pangilinan J."/>
            <person name="Ruiz-Duenas F.J."/>
            <person name="Barrasa J.M."/>
            <person name="Sanchez-Garcia M."/>
            <person name="Camarero S."/>
            <person name="Miyauchi S."/>
            <person name="Serrano A."/>
            <person name="Linde D."/>
            <person name="Babiker R."/>
            <person name="Drula E."/>
            <person name="Ayuso-Fernandez I."/>
            <person name="Pacheco R."/>
            <person name="Padilla G."/>
            <person name="Ferreira P."/>
            <person name="Barriuso J."/>
            <person name="Kellner H."/>
            <person name="Castanera R."/>
            <person name="Alfaro M."/>
            <person name="Ramirez L."/>
            <person name="Pisabarro A.G."/>
            <person name="Kuo A."/>
            <person name="Tritt A."/>
            <person name="Lipzen A."/>
            <person name="He G."/>
            <person name="Yan M."/>
            <person name="Ng V."/>
            <person name="Cullen D."/>
            <person name="Martin F."/>
            <person name="Rosso M.-N."/>
            <person name="Henrissat B."/>
            <person name="Hibbett D."/>
            <person name="Martinez A.T."/>
            <person name="Grigoriev I.V."/>
        </authorList>
    </citation>
    <scope>NUCLEOTIDE SEQUENCE</scope>
    <source>
        <strain evidence="3">CIRM-BRFM 674</strain>
    </source>
</reference>
<organism evidence="3 4">
    <name type="scientific">Pholiota conissans</name>
    <dbReference type="NCBI Taxonomy" id="109636"/>
    <lineage>
        <taxon>Eukaryota</taxon>
        <taxon>Fungi</taxon>
        <taxon>Dikarya</taxon>
        <taxon>Basidiomycota</taxon>
        <taxon>Agaricomycotina</taxon>
        <taxon>Agaricomycetes</taxon>
        <taxon>Agaricomycetidae</taxon>
        <taxon>Agaricales</taxon>
        <taxon>Agaricineae</taxon>
        <taxon>Strophariaceae</taxon>
        <taxon>Pholiota</taxon>
    </lineage>
</organism>
<accession>A0A9P5YKW1</accession>
<dbReference type="OrthoDB" id="3232986at2759"/>
<evidence type="ECO:0000256" key="1">
    <source>
        <dbReference type="SAM" id="MobiDB-lite"/>
    </source>
</evidence>
<feature type="region of interest" description="Disordered" evidence="1">
    <location>
        <begin position="42"/>
        <end position="83"/>
    </location>
</feature>
<gene>
    <name evidence="3" type="ORF">BDN70DRAFT_901145</name>
</gene>
<name>A0A9P5YKW1_9AGAR</name>
<protein>
    <recommendedName>
        <fullName evidence="2">DUF6830 domain-containing protein</fullName>
    </recommendedName>
</protein>
<evidence type="ECO:0000313" key="4">
    <source>
        <dbReference type="Proteomes" id="UP000807469"/>
    </source>
</evidence>
<proteinExistence type="predicted"/>
<keyword evidence="4" id="KW-1185">Reference proteome</keyword>
<dbReference type="InterPro" id="IPR049233">
    <property type="entry name" value="DUF6830"/>
</dbReference>
<dbReference type="Pfam" id="PF20722">
    <property type="entry name" value="DUF6830"/>
    <property type="match status" value="1"/>
</dbReference>
<evidence type="ECO:0000313" key="3">
    <source>
        <dbReference type="EMBL" id="KAF9471693.1"/>
    </source>
</evidence>
<dbReference type="InterPro" id="IPR041078">
    <property type="entry name" value="Plavaka"/>
</dbReference>
<evidence type="ECO:0000259" key="2">
    <source>
        <dbReference type="Pfam" id="PF20722"/>
    </source>
</evidence>
<comment type="caution">
    <text evidence="3">The sequence shown here is derived from an EMBL/GenBank/DDBJ whole genome shotgun (WGS) entry which is preliminary data.</text>
</comment>